<dbReference type="Proteomes" id="UP000198856">
    <property type="component" value="Unassembled WGS sequence"/>
</dbReference>
<dbReference type="PANTHER" id="PTHR36435:SF1">
    <property type="entry name" value="CAAX AMINO TERMINAL PROTEASE FAMILY PROTEIN"/>
    <property type="match status" value="1"/>
</dbReference>
<feature type="transmembrane region" description="Helical" evidence="1">
    <location>
        <begin position="207"/>
        <end position="224"/>
    </location>
</feature>
<keyword evidence="4" id="KW-1185">Reference proteome</keyword>
<feature type="transmembrane region" description="Helical" evidence="1">
    <location>
        <begin position="231"/>
        <end position="251"/>
    </location>
</feature>
<name>A0A1G8WIP8_9EURY</name>
<feature type="domain" description="CAAX prenyl protease 2/Lysostaphin resistance protein A-like" evidence="2">
    <location>
        <begin position="147"/>
        <end position="244"/>
    </location>
</feature>
<dbReference type="Pfam" id="PF02517">
    <property type="entry name" value="Rce1-like"/>
    <property type="match status" value="1"/>
</dbReference>
<feature type="transmembrane region" description="Helical" evidence="1">
    <location>
        <begin position="180"/>
        <end position="201"/>
    </location>
</feature>
<feature type="transmembrane region" description="Helical" evidence="1">
    <location>
        <begin position="65"/>
        <end position="87"/>
    </location>
</feature>
<dbReference type="InterPro" id="IPR003675">
    <property type="entry name" value="Rce1/LyrA-like_dom"/>
</dbReference>
<accession>A0A1G8WIP8</accession>
<dbReference type="AlphaFoldDB" id="A0A1G8WIP8"/>
<evidence type="ECO:0000313" key="3">
    <source>
        <dbReference type="EMBL" id="SDJ77933.1"/>
    </source>
</evidence>
<dbReference type="PANTHER" id="PTHR36435">
    <property type="entry name" value="SLR1288 PROTEIN"/>
    <property type="match status" value="1"/>
</dbReference>
<organism evidence="3 4">
    <name type="scientific">Halovenus aranensis</name>
    <dbReference type="NCBI Taxonomy" id="890420"/>
    <lineage>
        <taxon>Archaea</taxon>
        <taxon>Methanobacteriati</taxon>
        <taxon>Methanobacteriota</taxon>
        <taxon>Stenosarchaea group</taxon>
        <taxon>Halobacteria</taxon>
        <taxon>Halobacteriales</taxon>
        <taxon>Haloarculaceae</taxon>
        <taxon>Halovenus</taxon>
    </lineage>
</organism>
<feature type="transmembrane region" description="Helical" evidence="1">
    <location>
        <begin position="149"/>
        <end position="168"/>
    </location>
</feature>
<reference evidence="3 4" key="1">
    <citation type="submission" date="2016-10" db="EMBL/GenBank/DDBJ databases">
        <authorList>
            <person name="de Groot N.N."/>
        </authorList>
    </citation>
    <scope>NUCLEOTIDE SEQUENCE [LARGE SCALE GENOMIC DNA]</scope>
    <source>
        <strain evidence="3 4">IBRC-M10015</strain>
    </source>
</reference>
<dbReference type="STRING" id="890420.SAMN05216226_10937"/>
<sequence>MEPTADDGVPEKRPLVRTADPLQRVENITHALLLVAVAFLVAGIIQSFGLSVLDGAGLTEANAPVLTQIVPMGLHFVGFFVVAGAYLRWDDGALVRAVRPTWHDIRWILLGFSLLVAFMVGLDVVLAQLGLEPAENATVDIGKDNPQLFLYFVPLVVFLNAPAEELLFRGVVQGLFRRAYGVIPGILGAALVFGLVHYVALVGAGSRLAYVAVAFVSGLVLGGVHEYTENLTVPIAVHACWNVVIYLNLYVGATNIL</sequence>
<feature type="transmembrane region" description="Helical" evidence="1">
    <location>
        <begin position="31"/>
        <end position="53"/>
    </location>
</feature>
<evidence type="ECO:0000256" key="1">
    <source>
        <dbReference type="SAM" id="Phobius"/>
    </source>
</evidence>
<dbReference type="OrthoDB" id="275779at2157"/>
<dbReference type="EMBL" id="FNFC01000009">
    <property type="protein sequence ID" value="SDJ77933.1"/>
    <property type="molecule type" value="Genomic_DNA"/>
</dbReference>
<gene>
    <name evidence="3" type="ORF">SAMN05216226_10937</name>
</gene>
<evidence type="ECO:0000313" key="4">
    <source>
        <dbReference type="Proteomes" id="UP000198856"/>
    </source>
</evidence>
<dbReference type="InterPro" id="IPR052710">
    <property type="entry name" value="CAAX_protease"/>
</dbReference>
<dbReference type="RefSeq" id="WP_176765291.1">
    <property type="nucleotide sequence ID" value="NZ_FNFC01000009.1"/>
</dbReference>
<protein>
    <recommendedName>
        <fullName evidence="2">CAAX prenyl protease 2/Lysostaphin resistance protein A-like domain-containing protein</fullName>
    </recommendedName>
</protein>
<keyword evidence="1" id="KW-1133">Transmembrane helix</keyword>
<feature type="transmembrane region" description="Helical" evidence="1">
    <location>
        <begin position="107"/>
        <end position="129"/>
    </location>
</feature>
<proteinExistence type="predicted"/>
<dbReference type="GO" id="GO:0004175">
    <property type="term" value="F:endopeptidase activity"/>
    <property type="evidence" value="ECO:0007669"/>
    <property type="project" value="UniProtKB-ARBA"/>
</dbReference>
<evidence type="ECO:0000259" key="2">
    <source>
        <dbReference type="Pfam" id="PF02517"/>
    </source>
</evidence>
<keyword evidence="1" id="KW-0812">Transmembrane</keyword>
<keyword evidence="1" id="KW-0472">Membrane</keyword>
<dbReference type="GO" id="GO:0080120">
    <property type="term" value="P:CAAX-box protein maturation"/>
    <property type="evidence" value="ECO:0007669"/>
    <property type="project" value="UniProtKB-ARBA"/>
</dbReference>